<feature type="region of interest" description="Disordered" evidence="1">
    <location>
        <begin position="95"/>
        <end position="120"/>
    </location>
</feature>
<protein>
    <submittedName>
        <fullName evidence="2">Uncharacterized protein</fullName>
    </submittedName>
</protein>
<keyword evidence="3" id="KW-1185">Reference proteome</keyword>
<dbReference type="EMBL" id="KZ819323">
    <property type="protein sequence ID" value="PWN22553.1"/>
    <property type="molecule type" value="Genomic_DNA"/>
</dbReference>
<dbReference type="OrthoDB" id="120976at2759"/>
<evidence type="ECO:0000313" key="2">
    <source>
        <dbReference type="EMBL" id="PWN22553.1"/>
    </source>
</evidence>
<gene>
    <name evidence="2" type="ORF">BCV69DRAFT_147297</name>
</gene>
<proteinExistence type="predicted"/>
<name>A0A316UF79_9BASI</name>
<evidence type="ECO:0000313" key="3">
    <source>
        <dbReference type="Proteomes" id="UP000245942"/>
    </source>
</evidence>
<dbReference type="Proteomes" id="UP000245942">
    <property type="component" value="Unassembled WGS sequence"/>
</dbReference>
<dbReference type="GeneID" id="37011068"/>
<dbReference type="AlphaFoldDB" id="A0A316UF79"/>
<sequence length="354" mass="37761">MMIVAAAVGGPASTPNRILTHVELFATCESDERDEDEVQEDNADRRGKSGSNGRTRRTLSIARGYRAAREAAAEGATGPTVSFVAGDLLSPRSAMKAQADLSEDHRGSSSQTEYEPDDRRSYAHITAENWRRKLGAHLWKNTGQRSSVIHAAQQIIGRARILGCKSTSIGPSAQSSDTGSTASPLALERLPPELRLAILRQLDADRVLSEEQFRLIVSWACDSSTIGYGGEGVPLPWAQHADAGGSSSSQWATSTNRAVGLLPAAPWDWQDMLSRSLPRDWVAESWDLWNEHKDTIPIIGGGGGPDGEGGATEPVTRGGGRSGGSIATGSLDRRAPDPALLAFLEATGTRARQD</sequence>
<feature type="compositionally biased region" description="Acidic residues" evidence="1">
    <location>
        <begin position="30"/>
        <end position="41"/>
    </location>
</feature>
<dbReference type="RefSeq" id="XP_025349713.1">
    <property type="nucleotide sequence ID" value="XM_025489334.1"/>
</dbReference>
<feature type="region of interest" description="Disordered" evidence="1">
    <location>
        <begin position="30"/>
        <end position="58"/>
    </location>
</feature>
<dbReference type="STRING" id="1684307.A0A316UF79"/>
<evidence type="ECO:0000256" key="1">
    <source>
        <dbReference type="SAM" id="MobiDB-lite"/>
    </source>
</evidence>
<accession>A0A316UF79</accession>
<organism evidence="2 3">
    <name type="scientific">Pseudomicrostroma glucosiphilum</name>
    <dbReference type="NCBI Taxonomy" id="1684307"/>
    <lineage>
        <taxon>Eukaryota</taxon>
        <taxon>Fungi</taxon>
        <taxon>Dikarya</taxon>
        <taxon>Basidiomycota</taxon>
        <taxon>Ustilaginomycotina</taxon>
        <taxon>Exobasidiomycetes</taxon>
        <taxon>Microstromatales</taxon>
        <taxon>Microstromatales incertae sedis</taxon>
        <taxon>Pseudomicrostroma</taxon>
    </lineage>
</organism>
<feature type="region of interest" description="Disordered" evidence="1">
    <location>
        <begin position="298"/>
        <end position="333"/>
    </location>
</feature>
<reference evidence="2 3" key="1">
    <citation type="journal article" date="2018" name="Mol. Biol. Evol.">
        <title>Broad Genomic Sampling Reveals a Smut Pathogenic Ancestry of the Fungal Clade Ustilaginomycotina.</title>
        <authorList>
            <person name="Kijpornyongpan T."/>
            <person name="Mondo S.J."/>
            <person name="Barry K."/>
            <person name="Sandor L."/>
            <person name="Lee J."/>
            <person name="Lipzen A."/>
            <person name="Pangilinan J."/>
            <person name="LaButti K."/>
            <person name="Hainaut M."/>
            <person name="Henrissat B."/>
            <person name="Grigoriev I.V."/>
            <person name="Spatafora J.W."/>
            <person name="Aime M.C."/>
        </authorList>
    </citation>
    <scope>NUCLEOTIDE SEQUENCE [LARGE SCALE GENOMIC DNA]</scope>
    <source>
        <strain evidence="2 3">MCA 4718</strain>
    </source>
</reference>
<feature type="compositionally biased region" description="Gly residues" evidence="1">
    <location>
        <begin position="299"/>
        <end position="310"/>
    </location>
</feature>